<dbReference type="Pfam" id="PF13714">
    <property type="entry name" value="PEP_mutase"/>
    <property type="match status" value="1"/>
</dbReference>
<dbReference type="Gene3D" id="3.20.20.60">
    <property type="entry name" value="Phosphoenolpyruvate-binding domains"/>
    <property type="match status" value="1"/>
</dbReference>
<dbReference type="InterPro" id="IPR040442">
    <property type="entry name" value="Pyrv_kinase-like_dom_sf"/>
</dbReference>
<gene>
    <name evidence="1" type="ORF">FC07_GL001542</name>
</gene>
<comment type="caution">
    <text evidence="1">The sequence shown here is derived from an EMBL/GenBank/DDBJ whole genome shotgun (WGS) entry which is preliminary data.</text>
</comment>
<evidence type="ECO:0000313" key="2">
    <source>
        <dbReference type="Proteomes" id="UP000051461"/>
    </source>
</evidence>
<proteinExistence type="predicted"/>
<dbReference type="EMBL" id="AZDA01000128">
    <property type="protein sequence ID" value="KRK33005.1"/>
    <property type="molecule type" value="Genomic_DNA"/>
</dbReference>
<organism evidence="1 2">
    <name type="scientific">Loigolactobacillus bifermentans DSM 20003</name>
    <dbReference type="NCBI Taxonomy" id="1423726"/>
    <lineage>
        <taxon>Bacteria</taxon>
        <taxon>Bacillati</taxon>
        <taxon>Bacillota</taxon>
        <taxon>Bacilli</taxon>
        <taxon>Lactobacillales</taxon>
        <taxon>Lactobacillaceae</taxon>
        <taxon>Loigolactobacillus</taxon>
    </lineage>
</organism>
<accession>A0A0R1GFJ2</accession>
<evidence type="ECO:0000313" key="1">
    <source>
        <dbReference type="EMBL" id="KRK33005.1"/>
    </source>
</evidence>
<dbReference type="PATRIC" id="fig|1423726.3.peg.1596"/>
<sequence length="245" mass="26222">MNLLHYLSTHPQTILPAAGDGATYQLLNAGQAPAIYLDATLTTTTLLAERNPGLLTISEYAKFVRDLQLKKTVPVIADLQSGFGNPLNTYYAAQELERSGGDILLLNDQTYPAHNMAQPATTTPADLLGKVRAAKDSFENPATQLWVKLDGLWDYGGAGAQQRIQYLAKAGADAIVLAHAATTLLQALTARPQPLPLLATWTPATNMIDGITGWLDTGYLAQQAHQAQATALQTLLKGALAYAEK</sequence>
<protein>
    <submittedName>
        <fullName evidence="1">Carboxyvinyl-carboxyphosphonate phosphorylmutase</fullName>
    </submittedName>
</protein>
<dbReference type="STRING" id="1423726.FC07_GL001542"/>
<name>A0A0R1GFJ2_9LACO</name>
<dbReference type="AlphaFoldDB" id="A0A0R1GFJ2"/>
<dbReference type="OrthoDB" id="2134543at2"/>
<dbReference type="RefSeq" id="WP_057905613.1">
    <property type="nucleotide sequence ID" value="NZ_AZDA01000128.1"/>
</dbReference>
<reference evidence="1 2" key="1">
    <citation type="journal article" date="2015" name="Genome Announc.">
        <title>Expanding the biotechnology potential of lactobacilli through comparative genomics of 213 strains and associated genera.</title>
        <authorList>
            <person name="Sun Z."/>
            <person name="Harris H.M."/>
            <person name="McCann A."/>
            <person name="Guo C."/>
            <person name="Argimon S."/>
            <person name="Zhang W."/>
            <person name="Yang X."/>
            <person name="Jeffery I.B."/>
            <person name="Cooney J.C."/>
            <person name="Kagawa T.F."/>
            <person name="Liu W."/>
            <person name="Song Y."/>
            <person name="Salvetti E."/>
            <person name="Wrobel A."/>
            <person name="Rasinkangas P."/>
            <person name="Parkhill J."/>
            <person name="Rea M.C."/>
            <person name="O'Sullivan O."/>
            <person name="Ritari J."/>
            <person name="Douillard F.P."/>
            <person name="Paul Ross R."/>
            <person name="Yang R."/>
            <person name="Briner A.E."/>
            <person name="Felis G.E."/>
            <person name="de Vos W.M."/>
            <person name="Barrangou R."/>
            <person name="Klaenhammer T.R."/>
            <person name="Caufield P.W."/>
            <person name="Cui Y."/>
            <person name="Zhang H."/>
            <person name="O'Toole P.W."/>
        </authorList>
    </citation>
    <scope>NUCLEOTIDE SEQUENCE [LARGE SCALE GENOMIC DNA]</scope>
    <source>
        <strain evidence="1 2">DSM 20003</strain>
    </source>
</reference>
<dbReference type="SUPFAM" id="SSF51621">
    <property type="entry name" value="Phosphoenolpyruvate/pyruvate domain"/>
    <property type="match status" value="1"/>
</dbReference>
<dbReference type="GO" id="GO:0003824">
    <property type="term" value="F:catalytic activity"/>
    <property type="evidence" value="ECO:0007669"/>
    <property type="project" value="InterPro"/>
</dbReference>
<dbReference type="Proteomes" id="UP000051461">
    <property type="component" value="Unassembled WGS sequence"/>
</dbReference>
<keyword evidence="2" id="KW-1185">Reference proteome</keyword>
<dbReference type="InterPro" id="IPR015813">
    <property type="entry name" value="Pyrv/PenolPyrv_kinase-like_dom"/>
</dbReference>